<gene>
    <name evidence="2" type="ORF">AQI70_10570</name>
</gene>
<evidence type="ECO:0000313" key="3">
    <source>
        <dbReference type="Proteomes" id="UP000054024"/>
    </source>
</evidence>
<dbReference type="SUPFAM" id="SSF47413">
    <property type="entry name" value="lambda repressor-like DNA-binding domains"/>
    <property type="match status" value="1"/>
</dbReference>
<comment type="caution">
    <text evidence="2">The sequence shown here is derived from an EMBL/GenBank/DDBJ whole genome shotgun (WGS) entry which is preliminary data.</text>
</comment>
<evidence type="ECO:0000313" key="2">
    <source>
        <dbReference type="EMBL" id="KUM79307.1"/>
    </source>
</evidence>
<sequence>MPTDPLPDWILAVRREIGDNVGAAREWRELSQERLGELTGLDRKTINRIEQGTHGTIIDHLVLLAHALDVPRADLVG</sequence>
<accession>A0A124H5G9</accession>
<dbReference type="InterPro" id="IPR010982">
    <property type="entry name" value="Lambda_DNA-bd_dom_sf"/>
</dbReference>
<keyword evidence="3" id="KW-1185">Reference proteome</keyword>
<dbReference type="Pfam" id="PF01381">
    <property type="entry name" value="HTH_3"/>
    <property type="match status" value="1"/>
</dbReference>
<dbReference type="PROSITE" id="PS50943">
    <property type="entry name" value="HTH_CROC1"/>
    <property type="match status" value="1"/>
</dbReference>
<dbReference type="Proteomes" id="UP000054024">
    <property type="component" value="Unassembled WGS sequence"/>
</dbReference>
<dbReference type="InterPro" id="IPR001387">
    <property type="entry name" value="Cro/C1-type_HTH"/>
</dbReference>
<dbReference type="RefSeq" id="WP_062148255.1">
    <property type="nucleotide sequence ID" value="NZ_KQ947986.1"/>
</dbReference>
<reference evidence="2 3" key="1">
    <citation type="submission" date="2015-10" db="EMBL/GenBank/DDBJ databases">
        <title>Draft genome sequence of Streptomyces curacoi DSM 40107, type strain for the species Streptomyces curacoi.</title>
        <authorList>
            <person name="Ruckert C."/>
            <person name="Winkler A."/>
            <person name="Kalinowski J."/>
            <person name="Kampfer P."/>
            <person name="Glaeser S."/>
        </authorList>
    </citation>
    <scope>NUCLEOTIDE SEQUENCE [LARGE SCALE GENOMIC DNA]</scope>
    <source>
        <strain evidence="2 3">DSM 40107</strain>
    </source>
</reference>
<evidence type="ECO:0000259" key="1">
    <source>
        <dbReference type="PROSITE" id="PS50943"/>
    </source>
</evidence>
<dbReference type="GO" id="GO:0003677">
    <property type="term" value="F:DNA binding"/>
    <property type="evidence" value="ECO:0007669"/>
    <property type="project" value="InterPro"/>
</dbReference>
<dbReference type="Gene3D" id="1.10.260.40">
    <property type="entry name" value="lambda repressor-like DNA-binding domains"/>
    <property type="match status" value="1"/>
</dbReference>
<feature type="domain" description="HTH cro/C1-type" evidence="1">
    <location>
        <begin position="30"/>
        <end position="75"/>
    </location>
</feature>
<organism evidence="2 3">
    <name type="scientific">Streptomyces curacoi</name>
    <dbReference type="NCBI Taxonomy" id="146536"/>
    <lineage>
        <taxon>Bacteria</taxon>
        <taxon>Bacillati</taxon>
        <taxon>Actinomycetota</taxon>
        <taxon>Actinomycetes</taxon>
        <taxon>Kitasatosporales</taxon>
        <taxon>Streptomycetaceae</taxon>
        <taxon>Streptomyces</taxon>
    </lineage>
</organism>
<dbReference type="CDD" id="cd00093">
    <property type="entry name" value="HTH_XRE"/>
    <property type="match status" value="1"/>
</dbReference>
<protein>
    <recommendedName>
        <fullName evidence="1">HTH cro/C1-type domain-containing protein</fullName>
    </recommendedName>
</protein>
<dbReference type="OrthoDB" id="3197212at2"/>
<dbReference type="AlphaFoldDB" id="A0A124H5G9"/>
<dbReference type="EMBL" id="LMWJ01000006">
    <property type="protein sequence ID" value="KUM79307.1"/>
    <property type="molecule type" value="Genomic_DNA"/>
</dbReference>
<dbReference type="SMART" id="SM00530">
    <property type="entry name" value="HTH_XRE"/>
    <property type="match status" value="1"/>
</dbReference>
<proteinExistence type="predicted"/>
<name>A0A124H5G9_9ACTN</name>